<dbReference type="GeneTree" id="ENSGT01150000286991"/>
<dbReference type="Gene3D" id="2.60.40.10">
    <property type="entry name" value="Immunoglobulins"/>
    <property type="match status" value="1"/>
</dbReference>
<dbReference type="SMART" id="SM00406">
    <property type="entry name" value="IGv"/>
    <property type="match status" value="1"/>
</dbReference>
<dbReference type="SUPFAM" id="SSF48726">
    <property type="entry name" value="Immunoglobulin"/>
    <property type="match status" value="1"/>
</dbReference>
<keyword evidence="3" id="KW-1185">Reference proteome</keyword>
<dbReference type="InterPro" id="IPR007110">
    <property type="entry name" value="Ig-like_dom"/>
</dbReference>
<evidence type="ECO:0000259" key="1">
    <source>
        <dbReference type="PROSITE" id="PS50835"/>
    </source>
</evidence>
<evidence type="ECO:0000313" key="2">
    <source>
        <dbReference type="Ensembl" id="ENSPKIP00000026690.1"/>
    </source>
</evidence>
<protein>
    <recommendedName>
        <fullName evidence="1">Ig-like domain-containing protein</fullName>
    </recommendedName>
</protein>
<dbReference type="SMART" id="SM00409">
    <property type="entry name" value="IG"/>
    <property type="match status" value="1"/>
</dbReference>
<reference evidence="2" key="2">
    <citation type="submission" date="2025-09" db="UniProtKB">
        <authorList>
            <consortium name="Ensembl"/>
        </authorList>
    </citation>
    <scope>IDENTIFICATION</scope>
</reference>
<feature type="domain" description="Ig-like" evidence="1">
    <location>
        <begin position="36"/>
        <end position="135"/>
    </location>
</feature>
<proteinExistence type="predicted"/>
<dbReference type="InterPro" id="IPR036179">
    <property type="entry name" value="Ig-like_dom_sf"/>
</dbReference>
<dbReference type="Ensembl" id="ENSPKIT00000007450.1">
    <property type="protein sequence ID" value="ENSPKIP00000026690.1"/>
    <property type="gene ID" value="ENSPKIG00000009070.1"/>
</dbReference>
<organism evidence="2 3">
    <name type="scientific">Paramormyrops kingsleyae</name>
    <dbReference type="NCBI Taxonomy" id="1676925"/>
    <lineage>
        <taxon>Eukaryota</taxon>
        <taxon>Metazoa</taxon>
        <taxon>Chordata</taxon>
        <taxon>Craniata</taxon>
        <taxon>Vertebrata</taxon>
        <taxon>Euteleostomi</taxon>
        <taxon>Actinopterygii</taxon>
        <taxon>Neopterygii</taxon>
        <taxon>Teleostei</taxon>
        <taxon>Osteoglossocephala</taxon>
        <taxon>Osteoglossomorpha</taxon>
        <taxon>Osteoglossiformes</taxon>
        <taxon>Mormyridae</taxon>
        <taxon>Paramormyrops</taxon>
    </lineage>
</organism>
<reference evidence="2" key="1">
    <citation type="submission" date="2025-08" db="UniProtKB">
        <authorList>
            <consortium name="Ensembl"/>
        </authorList>
    </citation>
    <scope>IDENTIFICATION</scope>
</reference>
<dbReference type="InterPro" id="IPR050150">
    <property type="entry name" value="IgV_Light_Chain"/>
</dbReference>
<dbReference type="FunFam" id="2.60.40.10:FF:001230">
    <property type="entry name" value="Immunoglobulin kappa variable 8-16"/>
    <property type="match status" value="1"/>
</dbReference>
<dbReference type="AlphaFoldDB" id="A0A3B3S906"/>
<dbReference type="InterPro" id="IPR003599">
    <property type="entry name" value="Ig_sub"/>
</dbReference>
<dbReference type="Pfam" id="PF07686">
    <property type="entry name" value="V-set"/>
    <property type="match status" value="1"/>
</dbReference>
<name>A0A3B3S906_9TELE</name>
<dbReference type="Proteomes" id="UP000261540">
    <property type="component" value="Unplaced"/>
</dbReference>
<dbReference type="InterPro" id="IPR013106">
    <property type="entry name" value="Ig_V-set"/>
</dbReference>
<dbReference type="PANTHER" id="PTHR23267">
    <property type="entry name" value="IMMUNOGLOBULIN LIGHT CHAIN"/>
    <property type="match status" value="1"/>
</dbReference>
<sequence>MSQSGLTGTETQGTMSFITIIISALVFCSQGSRGQITVTQTPSVKSALPGSAVTLSCKTSTSSGLNGYLHWIQFKPEEAPKGLIYKISNRNTGIPTRFSGSGSGTDFTLQISQVQPDDAADYYCVADYGAPNITQ</sequence>
<dbReference type="PROSITE" id="PS50835">
    <property type="entry name" value="IG_LIKE"/>
    <property type="match status" value="1"/>
</dbReference>
<evidence type="ECO:0000313" key="3">
    <source>
        <dbReference type="Proteomes" id="UP000261540"/>
    </source>
</evidence>
<accession>A0A3B3S906</accession>
<dbReference type="STRING" id="1676925.ENSPKIP00000026690"/>
<dbReference type="InterPro" id="IPR013783">
    <property type="entry name" value="Ig-like_fold"/>
</dbReference>